<organism evidence="2 3">
    <name type="scientific">Nocardia wallacei</name>
    <dbReference type="NCBI Taxonomy" id="480035"/>
    <lineage>
        <taxon>Bacteria</taxon>
        <taxon>Bacillati</taxon>
        <taxon>Actinomycetota</taxon>
        <taxon>Actinomycetes</taxon>
        <taxon>Mycobacteriales</taxon>
        <taxon>Nocardiaceae</taxon>
        <taxon>Nocardia</taxon>
    </lineage>
</organism>
<reference evidence="2 3" key="1">
    <citation type="submission" date="2020-08" db="EMBL/GenBank/DDBJ databases">
        <title>Genome Sequencing of Nocardia wallacei strain FMUON74 and assembly.</title>
        <authorList>
            <person name="Toyokawa M."/>
            <person name="Uesaka K."/>
        </authorList>
    </citation>
    <scope>NUCLEOTIDE SEQUENCE [LARGE SCALE GENOMIC DNA]</scope>
    <source>
        <strain evidence="2 3">FMUON74</strain>
    </source>
</reference>
<evidence type="ECO:0000256" key="1">
    <source>
        <dbReference type="SAM" id="SignalP"/>
    </source>
</evidence>
<dbReference type="EMBL" id="AP023396">
    <property type="protein sequence ID" value="BCK58396.1"/>
    <property type="molecule type" value="Genomic_DNA"/>
</dbReference>
<accession>A0A7G1KV14</accession>
<proteinExistence type="predicted"/>
<dbReference type="GeneID" id="80350576"/>
<dbReference type="RefSeq" id="WP_187685150.1">
    <property type="nucleotide sequence ID" value="NZ_AP023396.1"/>
</dbReference>
<dbReference type="PROSITE" id="PS51257">
    <property type="entry name" value="PROKAR_LIPOPROTEIN"/>
    <property type="match status" value="1"/>
</dbReference>
<dbReference type="Proteomes" id="UP000516173">
    <property type="component" value="Chromosome"/>
</dbReference>
<keyword evidence="3" id="KW-1185">Reference proteome</keyword>
<name>A0A7G1KV14_9NOCA</name>
<dbReference type="AlphaFoldDB" id="A0A7G1KV14"/>
<keyword evidence="1" id="KW-0732">Signal</keyword>
<feature type="signal peptide" evidence="1">
    <location>
        <begin position="1"/>
        <end position="20"/>
    </location>
</feature>
<gene>
    <name evidence="2" type="ORF">NWFMUON74_61680</name>
</gene>
<evidence type="ECO:0000313" key="2">
    <source>
        <dbReference type="EMBL" id="BCK58396.1"/>
    </source>
</evidence>
<evidence type="ECO:0008006" key="4">
    <source>
        <dbReference type="Google" id="ProtNLM"/>
    </source>
</evidence>
<sequence>MIAARFASAAVAVAAVATLAACGSDDAPKDTSTPASQVPAAGPAAVKVGEPFQISNRKGPTGTVTLVQTEVNPVCSTRYGTVSPPSGTNVALLFELQTTANPPTKYISDAWFQELTPDGYTKKLTMANDLCIADRERMTNDPLPNSKYRGWVLVDVSNPSSSLLMSDIWDGRTPPETHRVPITG</sequence>
<dbReference type="KEGG" id="nwl:NWFMUON74_61680"/>
<protein>
    <recommendedName>
        <fullName evidence="4">Lipoprotein</fullName>
    </recommendedName>
</protein>
<evidence type="ECO:0000313" key="3">
    <source>
        <dbReference type="Proteomes" id="UP000516173"/>
    </source>
</evidence>
<feature type="chain" id="PRO_5038756658" description="Lipoprotein" evidence="1">
    <location>
        <begin position="21"/>
        <end position="184"/>
    </location>
</feature>